<dbReference type="Gene3D" id="3.30.360.10">
    <property type="entry name" value="Dihydrodipicolinate Reductase, domain 2"/>
    <property type="match status" value="1"/>
</dbReference>
<dbReference type="OrthoDB" id="9803304at2"/>
<dbReference type="InterPro" id="IPR020828">
    <property type="entry name" value="GlycerAld_3-P_DH_NAD(P)-bd"/>
</dbReference>
<protein>
    <recommendedName>
        <fullName evidence="3 6">Glyceraldehyde-3-phosphate dehydrogenase</fullName>
        <ecNumber evidence="6">1.2.1.-</ecNumber>
    </recommendedName>
</protein>
<dbReference type="InterPro" id="IPR006424">
    <property type="entry name" value="Glyceraldehyde-3-P_DH_1"/>
</dbReference>
<dbReference type="AlphaFoldDB" id="A0A2S0WE49"/>
<dbReference type="FunFam" id="3.40.50.720:FF:000001">
    <property type="entry name" value="Glyceraldehyde-3-phosphate dehydrogenase"/>
    <property type="match status" value="1"/>
</dbReference>
<dbReference type="GO" id="GO:0006006">
    <property type="term" value="P:glucose metabolic process"/>
    <property type="evidence" value="ECO:0007669"/>
    <property type="project" value="InterPro"/>
</dbReference>
<dbReference type="PROSITE" id="PS00071">
    <property type="entry name" value="GAPDH"/>
    <property type="match status" value="1"/>
</dbReference>
<sequence length="337" mass="35942">MTTRIGINGLGRIGRASLRIILDQYEGDLEVVKANDLTDNETLAHLIKYDTAYGKLGRTVEHDENSITIDGHRIEVTAEKDPANLAWGEAGVDIVLECTGKFRTKADAQAHIDAGAKKVIISAPGKEVDGSYVWGVNHEDYTDSQSIISGASCTTNSLAPVAKIINDNFGITSGLMTTIHAYTGDQRLQDAPHKDLRRARAAAQNIVPTTTGAAKAVAEVIPALKGKLDGFAMRVPTITGSATDLTVVLEKDATVDEVNAAVKAATEGTVLGQALGYTEDPIVSSDIIASPYGGIFDAGMTRVIGGNLLKVISWYDNEYGYTSQYIRMTKTVAEKLS</sequence>
<keyword evidence="4 6" id="KW-0560">Oxidoreductase</keyword>
<evidence type="ECO:0000313" key="7">
    <source>
        <dbReference type="EMBL" id="AWB84057.1"/>
    </source>
</evidence>
<evidence type="ECO:0000313" key="8">
    <source>
        <dbReference type="Proteomes" id="UP000244754"/>
    </source>
</evidence>
<evidence type="ECO:0000256" key="6">
    <source>
        <dbReference type="RuleBase" id="RU361160"/>
    </source>
</evidence>
<dbReference type="Pfam" id="PF02800">
    <property type="entry name" value="Gp_dh_C"/>
    <property type="match status" value="1"/>
</dbReference>
<dbReference type="InterPro" id="IPR020831">
    <property type="entry name" value="GlycerAld/Erythrose_P_DH"/>
</dbReference>
<dbReference type="GO" id="GO:0050661">
    <property type="term" value="F:NADP binding"/>
    <property type="evidence" value="ECO:0007669"/>
    <property type="project" value="InterPro"/>
</dbReference>
<comment type="subcellular location">
    <subcellularLocation>
        <location evidence="1">Cytoplasm</location>
    </subcellularLocation>
</comment>
<dbReference type="FunFam" id="3.30.360.10:FF:000002">
    <property type="entry name" value="Glyceraldehyde-3-phosphate dehydrogenase"/>
    <property type="match status" value="1"/>
</dbReference>
<name>A0A2S0WE49_9CORY</name>
<dbReference type="InterPro" id="IPR036291">
    <property type="entry name" value="NAD(P)-bd_dom_sf"/>
</dbReference>
<keyword evidence="8" id="KW-1185">Reference proteome</keyword>
<dbReference type="InterPro" id="IPR020830">
    <property type="entry name" value="GlycerAld_3-P_DH_AS"/>
</dbReference>
<dbReference type="SMART" id="SM00846">
    <property type="entry name" value="Gp_dh_N"/>
    <property type="match status" value="1"/>
</dbReference>
<dbReference type="Gene3D" id="3.40.50.720">
    <property type="entry name" value="NAD(P)-binding Rossmann-like Domain"/>
    <property type="match status" value="1"/>
</dbReference>
<evidence type="ECO:0000256" key="4">
    <source>
        <dbReference type="ARBA" id="ARBA00023002"/>
    </source>
</evidence>
<evidence type="ECO:0000256" key="1">
    <source>
        <dbReference type="ARBA" id="ARBA00004496"/>
    </source>
</evidence>
<dbReference type="GO" id="GO:0051287">
    <property type="term" value="F:NAD binding"/>
    <property type="evidence" value="ECO:0007669"/>
    <property type="project" value="InterPro"/>
</dbReference>
<dbReference type="PANTHER" id="PTHR43148">
    <property type="entry name" value="GLYCERALDEHYDE-3-PHOSPHATE DEHYDROGENASE 2"/>
    <property type="match status" value="1"/>
</dbReference>
<dbReference type="KEGG" id="clia:C3E79_05840"/>
<dbReference type="SUPFAM" id="SSF51735">
    <property type="entry name" value="NAD(P)-binding Rossmann-fold domains"/>
    <property type="match status" value="1"/>
</dbReference>
<evidence type="ECO:0000256" key="3">
    <source>
        <dbReference type="ARBA" id="ARBA00021022"/>
    </source>
</evidence>
<evidence type="ECO:0000256" key="2">
    <source>
        <dbReference type="ARBA" id="ARBA00007406"/>
    </source>
</evidence>
<gene>
    <name evidence="7" type="primary">gap</name>
    <name evidence="7" type="ORF">C3E79_05840</name>
</gene>
<dbReference type="CDD" id="cd18126">
    <property type="entry name" value="GAPDH_I_C"/>
    <property type="match status" value="1"/>
</dbReference>
<dbReference type="InterPro" id="IPR020829">
    <property type="entry name" value="GlycerAld_3-P_DH_cat"/>
</dbReference>
<dbReference type="GO" id="GO:0005737">
    <property type="term" value="C:cytoplasm"/>
    <property type="evidence" value="ECO:0007669"/>
    <property type="project" value="UniProtKB-SubCell"/>
</dbReference>
<organism evidence="7 8">
    <name type="scientific">Corynebacterium liangguodongii</name>
    <dbReference type="NCBI Taxonomy" id="2079535"/>
    <lineage>
        <taxon>Bacteria</taxon>
        <taxon>Bacillati</taxon>
        <taxon>Actinomycetota</taxon>
        <taxon>Actinomycetes</taxon>
        <taxon>Mycobacteriales</taxon>
        <taxon>Corynebacteriaceae</taxon>
        <taxon>Corynebacterium</taxon>
    </lineage>
</organism>
<dbReference type="RefSeq" id="WP_108404066.1">
    <property type="nucleotide sequence ID" value="NZ_CP026948.1"/>
</dbReference>
<dbReference type="EC" id="1.2.1.-" evidence="6"/>
<dbReference type="EMBL" id="CP026948">
    <property type="protein sequence ID" value="AWB84057.1"/>
    <property type="molecule type" value="Genomic_DNA"/>
</dbReference>
<accession>A0A2S0WE49</accession>
<proteinExistence type="inferred from homology"/>
<dbReference type="SUPFAM" id="SSF55347">
    <property type="entry name" value="Glyceraldehyde-3-phosphate dehydrogenase-like, C-terminal domain"/>
    <property type="match status" value="1"/>
</dbReference>
<reference evidence="8" key="1">
    <citation type="submission" date="2018-01" db="EMBL/GenBank/DDBJ databases">
        <authorList>
            <person name="Li J."/>
        </authorList>
    </citation>
    <scope>NUCLEOTIDE SEQUENCE [LARGE SCALE GENOMIC DNA]</scope>
    <source>
        <strain evidence="8">2184</strain>
    </source>
</reference>
<dbReference type="GO" id="GO:0004365">
    <property type="term" value="F:glyceraldehyde-3-phosphate dehydrogenase (NAD+) (phosphorylating) activity"/>
    <property type="evidence" value="ECO:0007669"/>
    <property type="project" value="UniProtKB-ARBA"/>
</dbReference>
<dbReference type="Proteomes" id="UP000244754">
    <property type="component" value="Chromosome"/>
</dbReference>
<evidence type="ECO:0000256" key="5">
    <source>
        <dbReference type="RuleBase" id="RU000397"/>
    </source>
</evidence>
<dbReference type="PRINTS" id="PR00078">
    <property type="entry name" value="G3PDHDRGNASE"/>
</dbReference>
<dbReference type="PIRSF" id="PIRSF000149">
    <property type="entry name" value="GAP_DH"/>
    <property type="match status" value="1"/>
</dbReference>
<dbReference type="CDD" id="cd05214">
    <property type="entry name" value="GAPDH_I_N"/>
    <property type="match status" value="1"/>
</dbReference>
<dbReference type="NCBIfam" id="TIGR01534">
    <property type="entry name" value="GAPDH-I"/>
    <property type="match status" value="1"/>
</dbReference>
<comment type="similarity">
    <text evidence="2 5">Belongs to the glyceraldehyde-3-phosphate dehydrogenase family.</text>
</comment>
<dbReference type="Pfam" id="PF00044">
    <property type="entry name" value="Gp_dh_N"/>
    <property type="match status" value="1"/>
</dbReference>